<reference evidence="4 6" key="3">
    <citation type="submission" date="2020-04" db="EMBL/GenBank/DDBJ databases">
        <authorList>
            <person name="Hogendoorn C."/>
        </authorList>
    </citation>
    <scope>NUCLEOTIDE SEQUENCE [LARGE SCALE GENOMIC DNA]</scope>
    <source>
        <strain evidence="4">COOX1</strain>
    </source>
</reference>
<feature type="compositionally biased region" description="Basic residues" evidence="2">
    <location>
        <begin position="252"/>
        <end position="262"/>
    </location>
</feature>
<name>A0A2K8N3E0_9BACL</name>
<accession>A0A2K8N3E0</accession>
<keyword evidence="5" id="KW-1185">Reference proteome</keyword>
<evidence type="ECO:0000313" key="6">
    <source>
        <dbReference type="Proteomes" id="UP000502196"/>
    </source>
</evidence>
<proteinExistence type="inferred from homology"/>
<dbReference type="Pfam" id="PF00378">
    <property type="entry name" value="ECH_1"/>
    <property type="match status" value="1"/>
</dbReference>
<reference evidence="5" key="1">
    <citation type="submission" date="2017-11" db="EMBL/GenBank/DDBJ databases">
        <title>Complete Genome Sequence of Kyrpidia sp. Strain EA-1, a thermophilic, hydrogen-oxidizing Bacterium, isolated from the Azores.</title>
        <authorList>
            <person name="Reiner J.E."/>
            <person name="Lapp C.J."/>
            <person name="Bunk B."/>
            <person name="Gescher J."/>
        </authorList>
    </citation>
    <scope>NUCLEOTIDE SEQUENCE [LARGE SCALE GENOMIC DNA]</scope>
    <source>
        <strain evidence="5">EA-1</strain>
    </source>
</reference>
<dbReference type="EMBL" id="LR792683">
    <property type="protein sequence ID" value="CAB3390850.1"/>
    <property type="molecule type" value="Genomic_DNA"/>
</dbReference>
<dbReference type="EMBL" id="CP024955">
    <property type="protein sequence ID" value="ATY83994.1"/>
    <property type="molecule type" value="Genomic_DNA"/>
</dbReference>
<dbReference type="SUPFAM" id="SSF52096">
    <property type="entry name" value="ClpP/crotonase"/>
    <property type="match status" value="1"/>
</dbReference>
<dbReference type="KEGG" id="kyr:CVV65_02660"/>
<evidence type="ECO:0000256" key="1">
    <source>
        <dbReference type="ARBA" id="ARBA00005254"/>
    </source>
</evidence>
<evidence type="ECO:0000313" key="5">
    <source>
        <dbReference type="Proteomes" id="UP000231932"/>
    </source>
</evidence>
<evidence type="ECO:0000256" key="2">
    <source>
        <dbReference type="SAM" id="MobiDB-lite"/>
    </source>
</evidence>
<dbReference type="AlphaFoldDB" id="A0A2K8N3E0"/>
<dbReference type="OrthoDB" id="9775794at2"/>
<comment type="similarity">
    <text evidence="1">Belongs to the enoyl-CoA hydratase/isomerase family.</text>
</comment>
<reference evidence="3" key="2">
    <citation type="journal article" date="2018" name="Genome Announc.">
        <title>Complete Genome Sequence of Kyrpidia sp. Strain EA-1, a Thermophilic Knallgas Bacterium, Isolated from the Azores.</title>
        <authorList>
            <person name="Reiner J.E."/>
            <person name="Lapp C.J."/>
            <person name="Bunk B."/>
            <person name="Sproer C."/>
            <person name="Overmann J."/>
            <person name="Gescher J."/>
        </authorList>
    </citation>
    <scope>NUCLEOTIDE SEQUENCE</scope>
    <source>
        <strain evidence="3">EA-1</strain>
    </source>
</reference>
<dbReference type="Proteomes" id="UP000231932">
    <property type="component" value="Chromosome"/>
</dbReference>
<organism evidence="3 5">
    <name type="scientific">Kyrpidia spormannii</name>
    <dbReference type="NCBI Taxonomy" id="2055160"/>
    <lineage>
        <taxon>Bacteria</taxon>
        <taxon>Bacillati</taxon>
        <taxon>Bacillota</taxon>
        <taxon>Bacilli</taxon>
        <taxon>Bacillales</taxon>
        <taxon>Alicyclobacillaceae</taxon>
        <taxon>Kyrpidia</taxon>
    </lineage>
</organism>
<dbReference type="CDD" id="cd06558">
    <property type="entry name" value="crotonase-like"/>
    <property type="match status" value="1"/>
</dbReference>
<dbReference type="InterPro" id="IPR029045">
    <property type="entry name" value="ClpP/crotonase-like_dom_sf"/>
</dbReference>
<feature type="region of interest" description="Disordered" evidence="2">
    <location>
        <begin position="235"/>
        <end position="262"/>
    </location>
</feature>
<dbReference type="InterPro" id="IPR001753">
    <property type="entry name" value="Enoyl-CoA_hydra/iso"/>
</dbReference>
<evidence type="ECO:0000313" key="4">
    <source>
        <dbReference type="EMBL" id="CAB3390850.1"/>
    </source>
</evidence>
<dbReference type="PANTHER" id="PTHR43802">
    <property type="entry name" value="ENOYL-COA HYDRATASE"/>
    <property type="match status" value="1"/>
</dbReference>
<dbReference type="GO" id="GO:0003824">
    <property type="term" value="F:catalytic activity"/>
    <property type="evidence" value="ECO:0007669"/>
    <property type="project" value="UniProtKB-ARBA"/>
</dbReference>
<dbReference type="Gene3D" id="3.90.226.10">
    <property type="entry name" value="2-enoyl-CoA Hydratase, Chain A, domain 1"/>
    <property type="match status" value="1"/>
</dbReference>
<dbReference type="Proteomes" id="UP000502196">
    <property type="component" value="Chromosome"/>
</dbReference>
<evidence type="ECO:0000313" key="3">
    <source>
        <dbReference type="EMBL" id="ATY83994.1"/>
    </source>
</evidence>
<dbReference type="PANTHER" id="PTHR43802:SF1">
    <property type="entry name" value="IP11341P-RELATED"/>
    <property type="match status" value="1"/>
</dbReference>
<feature type="compositionally biased region" description="Basic and acidic residues" evidence="2">
    <location>
        <begin position="239"/>
        <end position="251"/>
    </location>
</feature>
<protein>
    <submittedName>
        <fullName evidence="3">Enoyl-CoA hydratase</fullName>
    </submittedName>
</protein>
<gene>
    <name evidence="4" type="ORF">COOX1_0619</name>
    <name evidence="3" type="ORF">CVV65_02660</name>
</gene>
<dbReference type="RefSeq" id="WP_013076094.1">
    <property type="nucleotide sequence ID" value="NZ_CP024955.1"/>
</dbReference>
<dbReference type="Gene3D" id="1.10.287.2460">
    <property type="match status" value="1"/>
</dbReference>
<sequence>MTDKVTYEHRGSVAVITINRPEKLNCIDGETAEGLYAAWTRFRDDPAALVAILTGAGTAFSTGADLAAVDTLGPEDQYDPDFVYSGRGYLGFTRLTDVFKPTIAAINGYCFAGGMEMAAWCDIRIASSNAEFGLLERRWNVPLVDGGTQRLPRILGWGRAMDLMLTGRRIDARTAYDWGFVTEITEPDQLQDRAIALAEQIAAYPQGSLRTDKQAALRGWGLSLEESLRIETQLGMPHVRSEETREGLDRFRQRKRKDSRRT</sequence>